<protein>
    <submittedName>
        <fullName evidence="3">DNA replication regulator Sld3 C-terminal domain-containing protein</fullName>
    </submittedName>
</protein>
<dbReference type="InterPro" id="IPR013948">
    <property type="entry name" value="DNA_replication_reg_Sld3_C"/>
</dbReference>
<reference evidence="3 4" key="1">
    <citation type="submission" date="2024-09" db="EMBL/GenBank/DDBJ databases">
        <title>Itraconazole resistance in Madurella fahalii resulting from another homologue of gene encoding cytochrome P450 14-alpha sterol demethylase (CYP51).</title>
        <authorList>
            <person name="Yoshioka I."/>
            <person name="Fahal A.H."/>
            <person name="Kaneko S."/>
            <person name="Yaguchi T."/>
        </authorList>
    </citation>
    <scope>NUCLEOTIDE SEQUENCE [LARGE SCALE GENOMIC DNA]</scope>
    <source>
        <strain evidence="3 4">IFM 68171</strain>
    </source>
</reference>
<name>A0ABQ0G032_9PEZI</name>
<evidence type="ECO:0000313" key="4">
    <source>
        <dbReference type="Proteomes" id="UP001628179"/>
    </source>
</evidence>
<feature type="region of interest" description="Disordered" evidence="1">
    <location>
        <begin position="1"/>
        <end position="77"/>
    </location>
</feature>
<feature type="compositionally biased region" description="Basic and acidic residues" evidence="1">
    <location>
        <begin position="955"/>
        <end position="977"/>
    </location>
</feature>
<gene>
    <name evidence="3" type="ORF">MFIFM68171_01315</name>
</gene>
<feature type="region of interest" description="Disordered" evidence="1">
    <location>
        <begin position="243"/>
        <end position="310"/>
    </location>
</feature>
<feature type="compositionally biased region" description="Polar residues" evidence="1">
    <location>
        <begin position="1"/>
        <end position="10"/>
    </location>
</feature>
<evidence type="ECO:0000313" key="3">
    <source>
        <dbReference type="EMBL" id="GAB1311105.1"/>
    </source>
</evidence>
<dbReference type="GeneID" id="98172060"/>
<sequence>MSSIAGTNIGASRPLSRPSSRASSRPSSRPLVAGILTPSHDARLNQAQSQSQSQSQARPSLHEPSSANSSSGKRKRDVSALAADSLLKAPVVLKPYPSNLTAKPRILHPLMLLPREHLPLSALDLDQPRGDFPASRLFESKIKILDLEDRLGSRIVLLARSETSRVVYAVEHESNGLYALCKLGPWADIERLGESATVVCRERMSSGKPTKPEDTSVTPFVTPLMHKESKRRRLAMNEIHLLVQRRPSTAPEKDSQNHTSALAEEKSGSGSSNGQSTEPAKERAQASAESLSTLCGQDAPTSLPVPSDDFAAQPSAEGIFQNIRAQYFEALYHSKGSLAYFAKGPLSRARAAFHPDHDTNLEMTDLVDFLKSLVMTTVVIDKKYRETVPELVTKIKTFIDDSDAGASKFKKRKPKKPKLGKSGLYPAEDEHIKRWWSSLQPVSRGDEEKVLTAAEIKYHISCLRRRETKLQMILILEILALEPLVRSKDAGGDCQLPEVESQTASREASQEPSTRKRNKHNLPMLLDVHADRLCIWQSTTLDEVKALAESQLPARGDESEKPERANSDPLRDFCVDIVVPFFSARLPGLCDSLNRKLGGPVVQSPPKEKVAKPASAVKPRPGAPVKRLPALKKDSHRTLERALSHERNRRSVSRGPADAIALMRSATTTTIPGLKREASEPLLMGLLQRKEIASLQERPASIFSRSLSSASGPQNPRAKKKAEVEAELKDAISALKKPNRSLAAKELAEAAEKRASVGQLKKLKKPNRAPAIQVKATPANNRFKDALATGTSRSQPGPDLPPSSASVVPSSTLPRKFANRLSNPAGNTDHVQVTPLRQTTFTLPALHETPADGIPSSSPIMARKAAPAAATQQHHQRSQPQYLSVPAGRFSSSEGWDGDIPSSPGLAGLFETPIAPRSRSGVGTGRLGLGVLDDTPIKGRLFVGGAGGGGGRGGFSDKMKESGRTDGEEEERSVKEEVNIYQRLGWDTTDLDDIDVL</sequence>
<feature type="region of interest" description="Disordered" evidence="1">
    <location>
        <begin position="599"/>
        <end position="627"/>
    </location>
</feature>
<dbReference type="Pfam" id="PF08639">
    <property type="entry name" value="Sld3_STD"/>
    <property type="match status" value="1"/>
</dbReference>
<feature type="compositionally biased region" description="Polar residues" evidence="1">
    <location>
        <begin position="500"/>
        <end position="512"/>
    </location>
</feature>
<feature type="region of interest" description="Disordered" evidence="1">
    <location>
        <begin position="203"/>
        <end position="229"/>
    </location>
</feature>
<accession>A0ABQ0G032</accession>
<feature type="compositionally biased region" description="Basic and acidic residues" evidence="1">
    <location>
        <begin position="203"/>
        <end position="214"/>
    </location>
</feature>
<dbReference type="PANTHER" id="PTHR28067:SF1">
    <property type="entry name" value="DNA REPLICATION REGULATOR SLD3"/>
    <property type="match status" value="1"/>
</dbReference>
<feature type="region of interest" description="Disordered" evidence="1">
    <location>
        <begin position="492"/>
        <end position="521"/>
    </location>
</feature>
<proteinExistence type="predicted"/>
<evidence type="ECO:0000256" key="1">
    <source>
        <dbReference type="SAM" id="MobiDB-lite"/>
    </source>
</evidence>
<feature type="region of interest" description="Disordered" evidence="1">
    <location>
        <begin position="944"/>
        <end position="977"/>
    </location>
</feature>
<feature type="compositionally biased region" description="Polar residues" evidence="1">
    <location>
        <begin position="268"/>
        <end position="278"/>
    </location>
</feature>
<organism evidence="3 4">
    <name type="scientific">Madurella fahalii</name>
    <dbReference type="NCBI Taxonomy" id="1157608"/>
    <lineage>
        <taxon>Eukaryota</taxon>
        <taxon>Fungi</taxon>
        <taxon>Dikarya</taxon>
        <taxon>Ascomycota</taxon>
        <taxon>Pezizomycotina</taxon>
        <taxon>Sordariomycetes</taxon>
        <taxon>Sordariomycetidae</taxon>
        <taxon>Sordariales</taxon>
        <taxon>Sordariales incertae sedis</taxon>
        <taxon>Madurella</taxon>
    </lineage>
</organism>
<keyword evidence="4" id="KW-1185">Reference proteome</keyword>
<dbReference type="InterPro" id="IPR042511">
    <property type="entry name" value="Sld3"/>
</dbReference>
<comment type="caution">
    <text evidence="3">The sequence shown here is derived from an EMBL/GenBank/DDBJ whole genome shotgun (WGS) entry which is preliminary data.</text>
</comment>
<feature type="region of interest" description="Disordered" evidence="1">
    <location>
        <begin position="843"/>
        <end position="884"/>
    </location>
</feature>
<feature type="domain" description="DNA replication regulator Sld3 C-terminal" evidence="2">
    <location>
        <begin position="319"/>
        <end position="837"/>
    </location>
</feature>
<dbReference type="Gene3D" id="1.20.58.2130">
    <property type="match status" value="1"/>
</dbReference>
<dbReference type="RefSeq" id="XP_070912838.1">
    <property type="nucleotide sequence ID" value="XM_071056737.1"/>
</dbReference>
<feature type="compositionally biased region" description="Low complexity" evidence="1">
    <location>
        <begin position="46"/>
        <end position="57"/>
    </location>
</feature>
<evidence type="ECO:0000259" key="2">
    <source>
        <dbReference type="Pfam" id="PF08639"/>
    </source>
</evidence>
<feature type="region of interest" description="Disordered" evidence="1">
    <location>
        <begin position="754"/>
        <end position="810"/>
    </location>
</feature>
<dbReference type="EMBL" id="BAAFSV010000001">
    <property type="protein sequence ID" value="GAB1311105.1"/>
    <property type="molecule type" value="Genomic_DNA"/>
</dbReference>
<feature type="compositionally biased region" description="Low complexity" evidence="1">
    <location>
        <begin position="11"/>
        <end position="31"/>
    </location>
</feature>
<feature type="compositionally biased region" description="Gly residues" evidence="1">
    <location>
        <begin position="944"/>
        <end position="954"/>
    </location>
</feature>
<dbReference type="Proteomes" id="UP001628179">
    <property type="component" value="Unassembled WGS sequence"/>
</dbReference>
<dbReference type="PANTHER" id="PTHR28067">
    <property type="entry name" value="DNA REPLICATION REGULATOR SLD3"/>
    <property type="match status" value="1"/>
</dbReference>